<dbReference type="EMBL" id="NVVJ01000027">
    <property type="protein sequence ID" value="PCJ24370.1"/>
    <property type="molecule type" value="Genomic_DNA"/>
</dbReference>
<name>A0A2A5AZ10_9GAMM</name>
<comment type="caution">
    <text evidence="1">The sequence shown here is derived from an EMBL/GenBank/DDBJ whole genome shotgun (WGS) entry which is preliminary data.</text>
</comment>
<dbReference type="AlphaFoldDB" id="A0A2A5AZ10"/>
<dbReference type="PANTHER" id="PTHR35602:SF3">
    <property type="entry name" value="ESTERASE YQIA"/>
    <property type="match status" value="1"/>
</dbReference>
<reference evidence="2" key="1">
    <citation type="submission" date="2017-08" db="EMBL/GenBank/DDBJ databases">
        <title>A dynamic microbial community with high functional redundancy inhabits the cold, oxic subseafloor aquifer.</title>
        <authorList>
            <person name="Tully B.J."/>
            <person name="Wheat C.G."/>
            <person name="Glazer B.T."/>
            <person name="Huber J.A."/>
        </authorList>
    </citation>
    <scope>NUCLEOTIDE SEQUENCE [LARGE SCALE GENOMIC DNA]</scope>
</reference>
<dbReference type="SUPFAM" id="SSF53474">
    <property type="entry name" value="alpha/beta-Hydrolases"/>
    <property type="match status" value="1"/>
</dbReference>
<protein>
    <submittedName>
        <fullName evidence="1">Esterase YqiA</fullName>
    </submittedName>
</protein>
<dbReference type="InterPro" id="IPR029058">
    <property type="entry name" value="AB_hydrolase_fold"/>
</dbReference>
<dbReference type="Proteomes" id="UP000218327">
    <property type="component" value="Unassembled WGS sequence"/>
</dbReference>
<dbReference type="Pfam" id="PF05728">
    <property type="entry name" value="UPF0227"/>
    <property type="match status" value="1"/>
</dbReference>
<evidence type="ECO:0000313" key="1">
    <source>
        <dbReference type="EMBL" id="PCJ24370.1"/>
    </source>
</evidence>
<dbReference type="InterPro" id="IPR008886">
    <property type="entry name" value="UPF0227/Esterase_YqiA"/>
</dbReference>
<gene>
    <name evidence="1" type="ORF">COA96_09610</name>
</gene>
<proteinExistence type="predicted"/>
<organism evidence="1 2">
    <name type="scientific">SAR86 cluster bacterium</name>
    <dbReference type="NCBI Taxonomy" id="2030880"/>
    <lineage>
        <taxon>Bacteria</taxon>
        <taxon>Pseudomonadati</taxon>
        <taxon>Pseudomonadota</taxon>
        <taxon>Gammaproteobacteria</taxon>
        <taxon>SAR86 cluster</taxon>
    </lineage>
</organism>
<sequence>MSVQPFVIYLHGFLSSPQSKKAQQTLKYCSKTGLQDRIAVPSLGNGPLDTIKELRALIDAHQQDQIVLIGSSLGGYYATYLSQEYGFPAVLINPAVRPYELWESHLGEHRNYYSGEIHVVTKQHIEELQELNVIQLKNPSNFMVLVQTGDETLDYRQAVEKFSSSHCVIRENGSHSYDNFYKELPDIFDFLLSRIA</sequence>
<evidence type="ECO:0000313" key="2">
    <source>
        <dbReference type="Proteomes" id="UP000218327"/>
    </source>
</evidence>
<dbReference type="Gene3D" id="3.40.50.1820">
    <property type="entry name" value="alpha/beta hydrolase"/>
    <property type="match status" value="1"/>
</dbReference>
<accession>A0A2A5AZ10</accession>
<dbReference type="PANTHER" id="PTHR35602">
    <property type="entry name" value="ESTERASE YQIA-RELATED"/>
    <property type="match status" value="1"/>
</dbReference>